<evidence type="ECO:0000256" key="1">
    <source>
        <dbReference type="SAM" id="MobiDB-lite"/>
    </source>
</evidence>
<feature type="region of interest" description="Disordered" evidence="1">
    <location>
        <begin position="84"/>
        <end position="129"/>
    </location>
</feature>
<evidence type="ECO:0000313" key="2">
    <source>
        <dbReference type="EMBL" id="CAG6716627.1"/>
    </source>
</evidence>
<reference evidence="2" key="1">
    <citation type="submission" date="2021-05" db="EMBL/GenBank/DDBJ databases">
        <authorList>
            <person name="Alioto T."/>
            <person name="Alioto T."/>
            <person name="Gomez Garrido J."/>
        </authorList>
    </citation>
    <scope>NUCLEOTIDE SEQUENCE</scope>
</reference>
<dbReference type="EMBL" id="HBUF01354756">
    <property type="protein sequence ID" value="CAG6716621.1"/>
    <property type="molecule type" value="Transcribed_RNA"/>
</dbReference>
<feature type="compositionally biased region" description="Low complexity" evidence="1">
    <location>
        <begin position="99"/>
        <end position="113"/>
    </location>
</feature>
<organism evidence="2">
    <name type="scientific">Cacopsylla melanoneura</name>
    <dbReference type="NCBI Taxonomy" id="428564"/>
    <lineage>
        <taxon>Eukaryota</taxon>
        <taxon>Metazoa</taxon>
        <taxon>Ecdysozoa</taxon>
        <taxon>Arthropoda</taxon>
        <taxon>Hexapoda</taxon>
        <taxon>Insecta</taxon>
        <taxon>Pterygota</taxon>
        <taxon>Neoptera</taxon>
        <taxon>Paraneoptera</taxon>
        <taxon>Hemiptera</taxon>
        <taxon>Sternorrhyncha</taxon>
        <taxon>Psylloidea</taxon>
        <taxon>Psyllidae</taxon>
        <taxon>Psyllinae</taxon>
        <taxon>Cacopsylla</taxon>
    </lineage>
</organism>
<accession>A0A8D8Y0X3</accession>
<proteinExistence type="predicted"/>
<dbReference type="AlphaFoldDB" id="A0A8D8Y0X3"/>
<dbReference type="EMBL" id="HBUF01354757">
    <property type="protein sequence ID" value="CAG6716627.1"/>
    <property type="molecule type" value="Transcribed_RNA"/>
</dbReference>
<protein>
    <submittedName>
        <fullName evidence="2">Uncharacterized protein</fullName>
    </submittedName>
</protein>
<sequence>MENPYRIQTISGSEAEPLLVDSPTPRRQTVELEQLPYGHDPGTRRCGGYSRAYTLQGNLLPHLGGSLLGESVRIRRVDEVQEVDERPAQWSEPDPEQTVHPVVVSHHQQSQRVCGIPGTTGFDGNIHAR</sequence>
<name>A0A8D8Y0X3_9HEMI</name>